<evidence type="ECO:0000313" key="3">
    <source>
        <dbReference type="EMBL" id="CAF1149769.1"/>
    </source>
</evidence>
<dbReference type="Proteomes" id="UP000663870">
    <property type="component" value="Unassembled WGS sequence"/>
</dbReference>
<feature type="compositionally biased region" description="Basic residues" evidence="1">
    <location>
        <begin position="1"/>
        <end position="39"/>
    </location>
</feature>
<dbReference type="EMBL" id="CAJNOL010000643">
    <property type="protein sequence ID" value="CAF1149769.1"/>
    <property type="molecule type" value="Genomic_DNA"/>
</dbReference>
<feature type="region of interest" description="Disordered" evidence="1">
    <location>
        <begin position="1"/>
        <end position="46"/>
    </location>
</feature>
<evidence type="ECO:0000256" key="1">
    <source>
        <dbReference type="SAM" id="MobiDB-lite"/>
    </source>
</evidence>
<gene>
    <name evidence="3" type="ORF">JXQ802_LOCUS21662</name>
    <name evidence="2" type="ORF">PYM288_LOCUS3128</name>
</gene>
<dbReference type="AlphaFoldDB" id="A0A813QSN1"/>
<evidence type="ECO:0000313" key="5">
    <source>
        <dbReference type="Proteomes" id="UP000663870"/>
    </source>
</evidence>
<accession>A0A813QSN1</accession>
<name>A0A813QSN1_9BILA</name>
<keyword evidence="5" id="KW-1185">Reference proteome</keyword>
<dbReference type="Proteomes" id="UP000663854">
    <property type="component" value="Unassembled WGS sequence"/>
</dbReference>
<protein>
    <submittedName>
        <fullName evidence="2">Uncharacterized protein</fullName>
    </submittedName>
</protein>
<sequence>MPKVRRKRLTTAKKRPTTARKRPTTARKRPTTTRKRLNQPKKLSTKATTISNQPMKAVYFDLVNQPNASIKSKSTGKFIQLSKPPKNLKVSDDWDVQPGDVLSWSEFRPTETFFVTSEGTLLKNPDTSGSGYLTIPLAITSQFSDAIDYFSSVLDSIGRNYVSSIEITSNDSFFVKKFSKELPKSIKNRTDISYSFDPNDEVLYVTIESNPNQSQQFQLETTKIEDIIQWISTSNETKTKFIVKYNFEGKETCSKVPCGIIMGLPPGWQSEQQGSLLFSENKIQGEWKCEGPEKTKEKAQKAIEKHYKGLEIEIK</sequence>
<comment type="caution">
    <text evidence="2">The sequence shown here is derived from an EMBL/GenBank/DDBJ whole genome shotgun (WGS) entry which is preliminary data.</text>
</comment>
<organism evidence="2 4">
    <name type="scientific">Rotaria sordida</name>
    <dbReference type="NCBI Taxonomy" id="392033"/>
    <lineage>
        <taxon>Eukaryota</taxon>
        <taxon>Metazoa</taxon>
        <taxon>Spiralia</taxon>
        <taxon>Gnathifera</taxon>
        <taxon>Rotifera</taxon>
        <taxon>Eurotatoria</taxon>
        <taxon>Bdelloidea</taxon>
        <taxon>Philodinida</taxon>
        <taxon>Philodinidae</taxon>
        <taxon>Rotaria</taxon>
    </lineage>
</organism>
<reference evidence="2" key="1">
    <citation type="submission" date="2021-02" db="EMBL/GenBank/DDBJ databases">
        <authorList>
            <person name="Nowell W R."/>
        </authorList>
    </citation>
    <scope>NUCLEOTIDE SEQUENCE</scope>
</reference>
<dbReference type="EMBL" id="CAJNOH010000023">
    <property type="protein sequence ID" value="CAF0771471.1"/>
    <property type="molecule type" value="Genomic_DNA"/>
</dbReference>
<evidence type="ECO:0000313" key="2">
    <source>
        <dbReference type="EMBL" id="CAF0771471.1"/>
    </source>
</evidence>
<evidence type="ECO:0000313" key="4">
    <source>
        <dbReference type="Proteomes" id="UP000663854"/>
    </source>
</evidence>
<proteinExistence type="predicted"/>